<evidence type="ECO:0000313" key="7">
    <source>
        <dbReference type="EMBL" id="AGC41622.1"/>
    </source>
</evidence>
<feature type="region of interest" description="Disordered" evidence="5">
    <location>
        <begin position="668"/>
        <end position="690"/>
    </location>
</feature>
<dbReference type="Gene3D" id="1.10.510.10">
    <property type="entry name" value="Transferase(Phosphotransferase) domain 1"/>
    <property type="match status" value="1"/>
</dbReference>
<name>L7U1Z7_MYXSD</name>
<evidence type="ECO:0000256" key="2">
    <source>
        <dbReference type="ARBA" id="ARBA00022741"/>
    </source>
</evidence>
<dbReference type="InterPro" id="IPR008266">
    <property type="entry name" value="Tyr_kinase_AS"/>
</dbReference>
<feature type="region of interest" description="Disordered" evidence="5">
    <location>
        <begin position="619"/>
        <end position="642"/>
    </location>
</feature>
<dbReference type="AlphaFoldDB" id="L7U1Z7"/>
<dbReference type="OrthoDB" id="9801841at2"/>
<feature type="region of interest" description="Disordered" evidence="5">
    <location>
        <begin position="336"/>
        <end position="433"/>
    </location>
</feature>
<feature type="compositionally biased region" description="Pro residues" evidence="5">
    <location>
        <begin position="620"/>
        <end position="642"/>
    </location>
</feature>
<dbReference type="PANTHER" id="PTHR43289:SF6">
    <property type="entry name" value="SERINE_THREONINE-PROTEIN KINASE NEKL-3"/>
    <property type="match status" value="1"/>
</dbReference>
<keyword evidence="2" id="KW-0547">Nucleotide-binding</keyword>
<keyword evidence="8" id="KW-1185">Reference proteome</keyword>
<organism evidence="7 8">
    <name type="scientific">Myxococcus stipitatus (strain DSM 14675 / JCM 12634 / Mx s8)</name>
    <dbReference type="NCBI Taxonomy" id="1278073"/>
    <lineage>
        <taxon>Bacteria</taxon>
        <taxon>Pseudomonadati</taxon>
        <taxon>Myxococcota</taxon>
        <taxon>Myxococcia</taxon>
        <taxon>Myxococcales</taxon>
        <taxon>Cystobacterineae</taxon>
        <taxon>Myxococcaceae</taxon>
        <taxon>Myxococcus</taxon>
    </lineage>
</organism>
<keyword evidence="3 7" id="KW-0418">Kinase</keyword>
<keyword evidence="4" id="KW-0067">ATP-binding</keyword>
<keyword evidence="1" id="KW-0808">Transferase</keyword>
<proteinExistence type="predicted"/>
<dbReference type="KEGG" id="msd:MYSTI_00263"/>
<dbReference type="PANTHER" id="PTHR43289">
    <property type="entry name" value="MITOGEN-ACTIVATED PROTEIN KINASE KINASE KINASE 20-RELATED"/>
    <property type="match status" value="1"/>
</dbReference>
<dbReference type="SUPFAM" id="SSF56112">
    <property type="entry name" value="Protein kinase-like (PK-like)"/>
    <property type="match status" value="1"/>
</dbReference>
<dbReference type="GO" id="GO:0004674">
    <property type="term" value="F:protein serine/threonine kinase activity"/>
    <property type="evidence" value="ECO:0007669"/>
    <property type="project" value="UniProtKB-KW"/>
</dbReference>
<evidence type="ECO:0000259" key="6">
    <source>
        <dbReference type="PROSITE" id="PS50011"/>
    </source>
</evidence>
<dbReference type="CDD" id="cd14014">
    <property type="entry name" value="STKc_PknB_like"/>
    <property type="match status" value="1"/>
</dbReference>
<feature type="compositionally biased region" description="Polar residues" evidence="5">
    <location>
        <begin position="465"/>
        <end position="475"/>
    </location>
</feature>
<dbReference type="EMBL" id="CP004025">
    <property type="protein sequence ID" value="AGC41622.1"/>
    <property type="molecule type" value="Genomic_DNA"/>
</dbReference>
<evidence type="ECO:0000256" key="4">
    <source>
        <dbReference type="ARBA" id="ARBA00022840"/>
    </source>
</evidence>
<sequence length="950" mass="102081">MAEPTPQTFGKYVLLSKIAAGGMAVTYRARMTGAAGVTKPCVIKQILPHFVDDEDFVEMFIGEARLVASMSHSNIAQIFDFGEVDGQYFIAMELVQGQPLSKVLRRAQRMGMGLFPESLALHVASKLCDGLDYAHRHVGEDGVEMGLVHRDVSPDNVLISYEGEVKVIDFGIAKATSAVEAKTSPGTLKGKYPYFSPEQARGRQDLDARTDVYAAGVVLYEMVCGKRPYEGEFVTVLPRILQGDCLPPTTLNPSMTQDLENVIAHAMAVDRDERFQTAKELSASLVELLYRDNPRFTPSELSQLMAYLFAEELTAEGRKAEVSPAFMEQVAFWQASTGESSQSRARPLRPSNPGLRSKPGSDGGAKPPTDGARRSSVSNPSLRKVTSSGSLRRVTNTGLPRTEVSSAGRKLPTSERPGPPVPELPEEPDTDSSDLSQALIATEVPLAMATLAAPRDTPVENPVVTAQSATTQPVSSALGRPPTGTGLRTTADEARETLAKEEAERRAQQQKAVKTMSLSVFGVAGFALFVALLYHFVLKPDAPDPRAANAATLWVTSTPEGAKVKLNGRDVAGKTPLMVEGILVGEANTLVLTLPGHLAWTRRFTPASMMLEPLKAELQPVPPSEPASPPPPSAPPAQPPPVVAAVATGTAVEPTVVEAKAVEVAPTEDAGVPAAAENTATAEAEPSEDPVPLVERAKQINDAEREFYEVDYPTRLLVVRPMYNAALIPEYATASIDLNPNVAYSVWTQGSAALAEGRGTASGTLAYFIEGEGPADSSFGLLSASARTVKNARKLHVFAVDETGPEDNSGSIHVVIRQSAYVPPRSLTFDAQQHALQLKPEQQVLLRGLNPRATYLFTVRDDIAELRPGAPGRVQQVLCVERGTSPASVRATHRILETGKRYQITGAEDLRCFFPDTKSDDNQGALEMDIVDTTSLSRKERAAALRGSRR</sequence>
<feature type="compositionally biased region" description="Polar residues" evidence="5">
    <location>
        <begin position="375"/>
        <end position="405"/>
    </location>
</feature>
<accession>L7U1Z7</accession>
<dbReference type="RefSeq" id="WP_015345885.1">
    <property type="nucleotide sequence ID" value="NC_020126.1"/>
</dbReference>
<dbReference type="GO" id="GO:0005524">
    <property type="term" value="F:ATP binding"/>
    <property type="evidence" value="ECO:0007669"/>
    <property type="project" value="UniProtKB-KW"/>
</dbReference>
<reference evidence="7 8" key="1">
    <citation type="journal article" date="2013" name="Genome Announc.">
        <title>Complete genome sequence of Myxococcus stipitatus strain DSM 14675, a fruiting myxobacterium.</title>
        <authorList>
            <person name="Huntley S."/>
            <person name="Kneip S."/>
            <person name="Treuner-Lange A."/>
            <person name="Sogaard-Andersen L."/>
        </authorList>
    </citation>
    <scope>NUCLEOTIDE SEQUENCE [LARGE SCALE GENOMIC DNA]</scope>
    <source>
        <strain evidence="8">DSM 14675 / JCM 12634 / Mx s8</strain>
    </source>
</reference>
<feature type="domain" description="Protein kinase" evidence="6">
    <location>
        <begin position="12"/>
        <end position="296"/>
    </location>
</feature>
<dbReference type="eggNOG" id="COG0515">
    <property type="taxonomic scope" value="Bacteria"/>
</dbReference>
<feature type="region of interest" description="Disordered" evidence="5">
    <location>
        <begin position="465"/>
        <end position="489"/>
    </location>
</feature>
<dbReference type="HOGENOM" id="CLU_000288_151_2_7"/>
<evidence type="ECO:0000256" key="1">
    <source>
        <dbReference type="ARBA" id="ARBA00022679"/>
    </source>
</evidence>
<dbReference type="Proteomes" id="UP000011131">
    <property type="component" value="Chromosome"/>
</dbReference>
<dbReference type="PROSITE" id="PS00109">
    <property type="entry name" value="PROTEIN_KINASE_TYR"/>
    <property type="match status" value="1"/>
</dbReference>
<dbReference type="Pfam" id="PF00069">
    <property type="entry name" value="Pkinase"/>
    <property type="match status" value="1"/>
</dbReference>
<dbReference type="PATRIC" id="fig|1278073.3.peg.278"/>
<dbReference type="Gene3D" id="3.30.200.20">
    <property type="entry name" value="Phosphorylase Kinase, domain 1"/>
    <property type="match status" value="1"/>
</dbReference>
<evidence type="ECO:0000256" key="3">
    <source>
        <dbReference type="ARBA" id="ARBA00022777"/>
    </source>
</evidence>
<keyword evidence="7" id="KW-0723">Serine/threonine-protein kinase</keyword>
<feature type="compositionally biased region" description="Low complexity" evidence="5">
    <location>
        <begin position="478"/>
        <end position="489"/>
    </location>
</feature>
<evidence type="ECO:0000256" key="5">
    <source>
        <dbReference type="SAM" id="MobiDB-lite"/>
    </source>
</evidence>
<dbReference type="InterPro" id="IPR000719">
    <property type="entry name" value="Prot_kinase_dom"/>
</dbReference>
<feature type="compositionally biased region" description="Low complexity" evidence="5">
    <location>
        <begin position="674"/>
        <end position="684"/>
    </location>
</feature>
<protein>
    <submittedName>
        <fullName evidence="7">Serine/threonine protein kinase</fullName>
    </submittedName>
</protein>
<dbReference type="STRING" id="1278073.MYSTI_00263"/>
<dbReference type="InterPro" id="IPR013229">
    <property type="entry name" value="PEGA"/>
</dbReference>
<evidence type="ECO:0000313" key="8">
    <source>
        <dbReference type="Proteomes" id="UP000011131"/>
    </source>
</evidence>
<dbReference type="InterPro" id="IPR011009">
    <property type="entry name" value="Kinase-like_dom_sf"/>
</dbReference>
<dbReference type="Pfam" id="PF08308">
    <property type="entry name" value="PEGA"/>
    <property type="match status" value="1"/>
</dbReference>
<dbReference type="PROSITE" id="PS50011">
    <property type="entry name" value="PROTEIN_KINASE_DOM"/>
    <property type="match status" value="1"/>
</dbReference>
<gene>
    <name evidence="7" type="ordered locus">MYSTI_00263</name>
</gene>